<evidence type="ECO:0000256" key="2">
    <source>
        <dbReference type="ARBA" id="ARBA00006991"/>
    </source>
</evidence>
<evidence type="ECO:0000256" key="9">
    <source>
        <dbReference type="ARBA" id="ARBA00023125"/>
    </source>
</evidence>
<dbReference type="SMART" id="SM00355">
    <property type="entry name" value="ZnF_C2H2"/>
    <property type="match status" value="4"/>
</dbReference>
<evidence type="ECO:0000256" key="11">
    <source>
        <dbReference type="ARBA" id="ARBA00023242"/>
    </source>
</evidence>
<keyword evidence="4" id="KW-0479">Metal-binding</keyword>
<keyword evidence="9" id="KW-0238">DNA-binding</keyword>
<name>A0AAV1K7B7_9NEOP</name>
<dbReference type="Pfam" id="PF13909">
    <property type="entry name" value="zf-H2C2_5"/>
    <property type="match status" value="1"/>
</dbReference>
<dbReference type="GO" id="GO:0005634">
    <property type="term" value="C:nucleus"/>
    <property type="evidence" value="ECO:0007669"/>
    <property type="project" value="UniProtKB-SubCell"/>
</dbReference>
<evidence type="ECO:0000259" key="13">
    <source>
        <dbReference type="PROSITE" id="PS50157"/>
    </source>
</evidence>
<keyword evidence="10" id="KW-0804">Transcription</keyword>
<feature type="non-terminal residue" evidence="14">
    <location>
        <position position="200"/>
    </location>
</feature>
<comment type="similarity">
    <text evidence="2">Belongs to the krueppel C2H2-type zinc-finger protein family.</text>
</comment>
<keyword evidence="8" id="KW-0805">Transcription regulation</keyword>
<sequence>MCISEQHSIQTNNFSKPFEKKIKSNSTDCNINNVHKGNLNLESPNIKLKPKLEKDGRPVIKKGKHPGKIVQVYCCNNCDYKSTDRANFQRHMKMHSGEKRYSCNICEYRCNTKSHLQMHMKTHTGEKPFSCDICEYKCRRKTDLIRHIKIHTGEKPFSCHICEYRCIRNSTLQSHIKVHSEEKPFSCNICGYKCKEITYL</sequence>
<keyword evidence="7" id="KW-0862">Zinc</keyword>
<evidence type="ECO:0000256" key="1">
    <source>
        <dbReference type="ARBA" id="ARBA00004123"/>
    </source>
</evidence>
<keyword evidence="6 12" id="KW-0863">Zinc-finger</keyword>
<keyword evidence="5" id="KW-0677">Repeat</keyword>
<dbReference type="Pfam" id="PF00096">
    <property type="entry name" value="zf-C2H2"/>
    <property type="match status" value="3"/>
</dbReference>
<evidence type="ECO:0000313" key="15">
    <source>
        <dbReference type="Proteomes" id="UP001314205"/>
    </source>
</evidence>
<keyword evidence="11" id="KW-0539">Nucleus</keyword>
<evidence type="ECO:0000256" key="5">
    <source>
        <dbReference type="ARBA" id="ARBA00022737"/>
    </source>
</evidence>
<proteinExistence type="inferred from homology"/>
<evidence type="ECO:0000256" key="4">
    <source>
        <dbReference type="ARBA" id="ARBA00022723"/>
    </source>
</evidence>
<comment type="caution">
    <text evidence="14">The sequence shown here is derived from an EMBL/GenBank/DDBJ whole genome shotgun (WGS) entry which is preliminary data.</text>
</comment>
<dbReference type="InterPro" id="IPR036236">
    <property type="entry name" value="Znf_C2H2_sf"/>
</dbReference>
<dbReference type="AlphaFoldDB" id="A0AAV1K7B7"/>
<dbReference type="SUPFAM" id="SSF57667">
    <property type="entry name" value="beta-beta-alpha zinc fingers"/>
    <property type="match status" value="3"/>
</dbReference>
<dbReference type="InterPro" id="IPR013087">
    <property type="entry name" value="Znf_C2H2_type"/>
</dbReference>
<accession>A0AAV1K7B7</accession>
<feature type="domain" description="C2H2-type" evidence="13">
    <location>
        <begin position="129"/>
        <end position="156"/>
    </location>
</feature>
<protein>
    <recommendedName>
        <fullName evidence="13">C2H2-type domain-containing protein</fullName>
    </recommendedName>
</protein>
<dbReference type="Proteomes" id="UP001314205">
    <property type="component" value="Unassembled WGS sequence"/>
</dbReference>
<keyword evidence="15" id="KW-1185">Reference proteome</keyword>
<evidence type="ECO:0000256" key="8">
    <source>
        <dbReference type="ARBA" id="ARBA00023015"/>
    </source>
</evidence>
<dbReference type="GO" id="GO:0003700">
    <property type="term" value="F:DNA-binding transcription factor activity"/>
    <property type="evidence" value="ECO:0007669"/>
    <property type="project" value="TreeGrafter"/>
</dbReference>
<evidence type="ECO:0000256" key="6">
    <source>
        <dbReference type="ARBA" id="ARBA00022771"/>
    </source>
</evidence>
<dbReference type="PROSITE" id="PS00028">
    <property type="entry name" value="ZINC_FINGER_C2H2_1"/>
    <property type="match status" value="3"/>
</dbReference>
<dbReference type="FunFam" id="3.30.160.60:FF:001480">
    <property type="entry name" value="Si:cabz01071911.3"/>
    <property type="match status" value="1"/>
</dbReference>
<feature type="domain" description="C2H2-type" evidence="13">
    <location>
        <begin position="73"/>
        <end position="100"/>
    </location>
</feature>
<organism evidence="14 15">
    <name type="scientific">Parnassius mnemosyne</name>
    <name type="common">clouded apollo</name>
    <dbReference type="NCBI Taxonomy" id="213953"/>
    <lineage>
        <taxon>Eukaryota</taxon>
        <taxon>Metazoa</taxon>
        <taxon>Ecdysozoa</taxon>
        <taxon>Arthropoda</taxon>
        <taxon>Hexapoda</taxon>
        <taxon>Insecta</taxon>
        <taxon>Pterygota</taxon>
        <taxon>Neoptera</taxon>
        <taxon>Endopterygota</taxon>
        <taxon>Lepidoptera</taxon>
        <taxon>Glossata</taxon>
        <taxon>Ditrysia</taxon>
        <taxon>Papilionoidea</taxon>
        <taxon>Papilionidae</taxon>
        <taxon>Parnassiinae</taxon>
        <taxon>Parnassini</taxon>
        <taxon>Parnassius</taxon>
        <taxon>Driopa</taxon>
    </lineage>
</organism>
<dbReference type="PROSITE" id="PS50157">
    <property type="entry name" value="ZINC_FINGER_C2H2_2"/>
    <property type="match status" value="4"/>
</dbReference>
<evidence type="ECO:0000256" key="3">
    <source>
        <dbReference type="ARBA" id="ARBA00007746"/>
    </source>
</evidence>
<feature type="domain" description="C2H2-type" evidence="13">
    <location>
        <begin position="157"/>
        <end position="184"/>
    </location>
</feature>
<dbReference type="Gene3D" id="3.30.160.60">
    <property type="entry name" value="Classic Zinc Finger"/>
    <property type="match status" value="4"/>
</dbReference>
<evidence type="ECO:0000313" key="14">
    <source>
        <dbReference type="EMBL" id="CAK1578399.1"/>
    </source>
</evidence>
<dbReference type="PANTHER" id="PTHR45993">
    <property type="entry name" value="B-CELL LYMPHOMA/LEUKEMIA 11"/>
    <property type="match status" value="1"/>
</dbReference>
<feature type="domain" description="C2H2-type" evidence="13">
    <location>
        <begin position="101"/>
        <end position="128"/>
    </location>
</feature>
<gene>
    <name evidence="14" type="ORF">PARMNEM_LOCUS485</name>
</gene>
<reference evidence="14 15" key="1">
    <citation type="submission" date="2023-11" db="EMBL/GenBank/DDBJ databases">
        <authorList>
            <person name="Hedman E."/>
            <person name="Englund M."/>
            <person name="Stromberg M."/>
            <person name="Nyberg Akerstrom W."/>
            <person name="Nylinder S."/>
            <person name="Jareborg N."/>
            <person name="Kallberg Y."/>
            <person name="Kronander E."/>
        </authorList>
    </citation>
    <scope>NUCLEOTIDE SEQUENCE [LARGE SCALE GENOMIC DNA]</scope>
</reference>
<dbReference type="InterPro" id="IPR051497">
    <property type="entry name" value="Dev/Hematopoietic_TF"/>
</dbReference>
<dbReference type="GO" id="GO:0006357">
    <property type="term" value="P:regulation of transcription by RNA polymerase II"/>
    <property type="evidence" value="ECO:0007669"/>
    <property type="project" value="TreeGrafter"/>
</dbReference>
<evidence type="ECO:0000256" key="12">
    <source>
        <dbReference type="PROSITE-ProRule" id="PRU00042"/>
    </source>
</evidence>
<dbReference type="GO" id="GO:0000978">
    <property type="term" value="F:RNA polymerase II cis-regulatory region sequence-specific DNA binding"/>
    <property type="evidence" value="ECO:0007669"/>
    <property type="project" value="TreeGrafter"/>
</dbReference>
<dbReference type="PANTHER" id="PTHR45993:SF10">
    <property type="entry name" value="ZINC FINGER PROTEIN 208 ISOFORM X1-RELATED"/>
    <property type="match status" value="1"/>
</dbReference>
<dbReference type="FunFam" id="3.30.160.60:FF:000624">
    <property type="entry name" value="zinc finger protein 697"/>
    <property type="match status" value="1"/>
</dbReference>
<evidence type="ECO:0000256" key="7">
    <source>
        <dbReference type="ARBA" id="ARBA00022833"/>
    </source>
</evidence>
<dbReference type="FunFam" id="3.30.160.60:FF:000614">
    <property type="entry name" value="Zinc finger protein 142"/>
    <property type="match status" value="1"/>
</dbReference>
<dbReference type="GO" id="GO:0008270">
    <property type="term" value="F:zinc ion binding"/>
    <property type="evidence" value="ECO:0007669"/>
    <property type="project" value="UniProtKB-KW"/>
</dbReference>
<dbReference type="EMBL" id="CAVLGL010000001">
    <property type="protein sequence ID" value="CAK1578399.1"/>
    <property type="molecule type" value="Genomic_DNA"/>
</dbReference>
<comment type="subcellular location">
    <subcellularLocation>
        <location evidence="1">Nucleus</location>
    </subcellularLocation>
</comment>
<comment type="similarity">
    <text evidence="3">Belongs to the hunchback C2H2-type zinc-finger protein family.</text>
</comment>
<evidence type="ECO:0000256" key="10">
    <source>
        <dbReference type="ARBA" id="ARBA00023163"/>
    </source>
</evidence>